<organism evidence="1 2">
    <name type="scientific">Roseibium denhamense</name>
    <dbReference type="NCBI Taxonomy" id="76305"/>
    <lineage>
        <taxon>Bacteria</taxon>
        <taxon>Pseudomonadati</taxon>
        <taxon>Pseudomonadota</taxon>
        <taxon>Alphaproteobacteria</taxon>
        <taxon>Hyphomicrobiales</taxon>
        <taxon>Stappiaceae</taxon>
        <taxon>Roseibium</taxon>
    </lineage>
</organism>
<name>A0ABY1NW84_9HYPH</name>
<dbReference type="Proteomes" id="UP001157914">
    <property type="component" value="Unassembled WGS sequence"/>
</dbReference>
<dbReference type="RefSeq" id="WP_155190635.1">
    <property type="nucleotide sequence ID" value="NZ_BAAAEA010000003.1"/>
</dbReference>
<gene>
    <name evidence="1" type="ORF">SAMN06265374_1948</name>
</gene>
<sequence>MRSPAKKPKTEWPKLSGPHICAGVGKQTLDLARKGLLSAADMRGGHLTRDDITLVFDFLAEAPELFDLFRSNYEACGKIHRKQAFVGANKDFFAVSVLRFLCFDVLRRVFDPQIQRSGPDWEIEFLHGFSAYISQVADPEFEDKLSAAYRRLAKQNGNEITAITIAHDAAIQALIRDIAKLFPADQTAYVNFSNAVNKALSEKFEDYGPSPIKISEPPTERFFKALRNTTRSNYFRKVMLG</sequence>
<accession>A0ABY1NW84</accession>
<comment type="caution">
    <text evidence="1">The sequence shown here is derived from an EMBL/GenBank/DDBJ whole genome shotgun (WGS) entry which is preliminary data.</text>
</comment>
<protein>
    <submittedName>
        <fullName evidence="1">Uncharacterized protein</fullName>
    </submittedName>
</protein>
<evidence type="ECO:0000313" key="1">
    <source>
        <dbReference type="EMBL" id="SMP18678.1"/>
    </source>
</evidence>
<keyword evidence="2" id="KW-1185">Reference proteome</keyword>
<evidence type="ECO:0000313" key="2">
    <source>
        <dbReference type="Proteomes" id="UP001157914"/>
    </source>
</evidence>
<dbReference type="EMBL" id="FXTT01000002">
    <property type="protein sequence ID" value="SMP18678.1"/>
    <property type="molecule type" value="Genomic_DNA"/>
</dbReference>
<proteinExistence type="predicted"/>
<reference evidence="1 2" key="1">
    <citation type="submission" date="2017-05" db="EMBL/GenBank/DDBJ databases">
        <authorList>
            <person name="Varghese N."/>
            <person name="Submissions S."/>
        </authorList>
    </citation>
    <scope>NUCLEOTIDE SEQUENCE [LARGE SCALE GENOMIC DNA]</scope>
    <source>
        <strain evidence="1 2">DSM 15949</strain>
    </source>
</reference>